<accession>A0A9W6RMN2</accession>
<comment type="caution">
    <text evidence="1">The sequence shown here is derived from an EMBL/GenBank/DDBJ whole genome shotgun (WGS) entry which is preliminary data.</text>
</comment>
<dbReference type="Proteomes" id="UP001165135">
    <property type="component" value="Unassembled WGS sequence"/>
</dbReference>
<sequence>MHIDHAELEDASRRFVDEDGDLASAINYLFGKIDDLGDVYGDDDAGREARQGFARARRHLAEYSGALCGAYGTVGVNLALMSGDVRAADWNGIAALPAVDLASVPRFGS</sequence>
<protein>
    <submittedName>
        <fullName evidence="1">Uncharacterized protein</fullName>
    </submittedName>
</protein>
<reference evidence="1" key="1">
    <citation type="submission" date="2023-03" db="EMBL/GenBank/DDBJ databases">
        <title>Actinoallomurus iriomotensis NBRC 103681.</title>
        <authorList>
            <person name="Ichikawa N."/>
            <person name="Sato H."/>
            <person name="Tonouchi N."/>
        </authorList>
    </citation>
    <scope>NUCLEOTIDE SEQUENCE</scope>
    <source>
        <strain evidence="1">NBRC 103681</strain>
    </source>
</reference>
<name>A0A9W6RMN2_9ACTN</name>
<evidence type="ECO:0000313" key="2">
    <source>
        <dbReference type="Proteomes" id="UP001165135"/>
    </source>
</evidence>
<organism evidence="1 2">
    <name type="scientific">Actinoallomurus iriomotensis</name>
    <dbReference type="NCBI Taxonomy" id="478107"/>
    <lineage>
        <taxon>Bacteria</taxon>
        <taxon>Bacillati</taxon>
        <taxon>Actinomycetota</taxon>
        <taxon>Actinomycetes</taxon>
        <taxon>Streptosporangiales</taxon>
        <taxon>Thermomonosporaceae</taxon>
        <taxon>Actinoallomurus</taxon>
    </lineage>
</organism>
<proteinExistence type="predicted"/>
<dbReference type="EMBL" id="BSTJ01000009">
    <property type="protein sequence ID" value="GLY78299.1"/>
    <property type="molecule type" value="Genomic_DNA"/>
</dbReference>
<dbReference type="AlphaFoldDB" id="A0A9W6RMN2"/>
<dbReference type="RefSeq" id="WP_285629031.1">
    <property type="nucleotide sequence ID" value="NZ_BSTJ01000009.1"/>
</dbReference>
<gene>
    <name evidence="1" type="ORF">Airi01_065660</name>
</gene>
<evidence type="ECO:0000313" key="1">
    <source>
        <dbReference type="EMBL" id="GLY78299.1"/>
    </source>
</evidence>